<comment type="caution">
    <text evidence="1">The sequence shown here is derived from an EMBL/GenBank/DDBJ whole genome shotgun (WGS) entry which is preliminary data.</text>
</comment>
<evidence type="ECO:0000313" key="2">
    <source>
        <dbReference type="Proteomes" id="UP000036313"/>
    </source>
</evidence>
<evidence type="ECO:0008006" key="3">
    <source>
        <dbReference type="Google" id="ProtNLM"/>
    </source>
</evidence>
<dbReference type="Proteomes" id="UP000036313">
    <property type="component" value="Unassembled WGS sequence"/>
</dbReference>
<protein>
    <recommendedName>
        <fullName evidence="3">ABC transporter domain-containing protein</fullName>
    </recommendedName>
</protein>
<sequence>MWWDWLVPDASTDSAPEDPAAVPAITARGLTVRGPWGPVYGPVDLDVPAAGVTVMVCPAGSGRTALSMTLAGRMRPTSGSLSVFGRTRARDIFAVAALAGIDELDTVAESVTVGDLITEQLRWDAPWYRLIRRADDDDLRRVCGPVFGELPLPPRSEFVEELTELDGLLLRIALANTRRPALLVVGNLEQVTSDANREVLVDRLVDLGREQTVLTASVNGVAARPGLREIPVAGVSRAELAGHQEGGA</sequence>
<dbReference type="AlphaFoldDB" id="A0A0J6VZC4"/>
<organism evidence="1 2">
    <name type="scientific">Mycolicibacterium obuense</name>
    <dbReference type="NCBI Taxonomy" id="1807"/>
    <lineage>
        <taxon>Bacteria</taxon>
        <taxon>Bacillati</taxon>
        <taxon>Actinomycetota</taxon>
        <taxon>Actinomycetes</taxon>
        <taxon>Mycobacteriales</taxon>
        <taxon>Mycobacteriaceae</taxon>
        <taxon>Mycolicibacterium</taxon>
    </lineage>
</organism>
<dbReference type="InterPro" id="IPR027417">
    <property type="entry name" value="P-loop_NTPase"/>
</dbReference>
<gene>
    <name evidence="1" type="ORF">MOBUDSM44075_03348</name>
</gene>
<proteinExistence type="predicted"/>
<dbReference type="RefSeq" id="WP_048423952.1">
    <property type="nucleotide sequence ID" value="NZ_JYNU01000019.1"/>
</dbReference>
<dbReference type="PATRIC" id="fig|1807.14.peg.3370"/>
<dbReference type="Gene3D" id="3.40.50.300">
    <property type="entry name" value="P-loop containing nucleotide triphosphate hydrolases"/>
    <property type="match status" value="1"/>
</dbReference>
<dbReference type="SUPFAM" id="SSF52540">
    <property type="entry name" value="P-loop containing nucleoside triphosphate hydrolases"/>
    <property type="match status" value="1"/>
</dbReference>
<dbReference type="EMBL" id="JYNU01000019">
    <property type="protein sequence ID" value="KMO74818.1"/>
    <property type="molecule type" value="Genomic_DNA"/>
</dbReference>
<name>A0A0J6VZC4_9MYCO</name>
<reference evidence="1 2" key="1">
    <citation type="journal article" date="2015" name="Genome Biol. Evol.">
        <title>Characterization of Three Mycobacterium spp. with Potential Use in Bioremediation by Genome Sequencing and Comparative Genomics.</title>
        <authorList>
            <person name="Das S."/>
            <person name="Pettersson B.M."/>
            <person name="Behra P.R."/>
            <person name="Ramesh M."/>
            <person name="Dasgupta S."/>
            <person name="Bhattacharya A."/>
            <person name="Kirsebom L.A."/>
        </authorList>
    </citation>
    <scope>NUCLEOTIDE SEQUENCE [LARGE SCALE GENOMIC DNA]</scope>
    <source>
        <strain evidence="1 2">DSM 44075</strain>
    </source>
</reference>
<evidence type="ECO:0000313" key="1">
    <source>
        <dbReference type="EMBL" id="KMO74818.1"/>
    </source>
</evidence>
<accession>A0A0J6VZC4</accession>